<evidence type="ECO:0000313" key="4">
    <source>
        <dbReference type="Proteomes" id="UP001176940"/>
    </source>
</evidence>
<dbReference type="PANTHER" id="PTHR21538">
    <property type="entry name" value="ANILLIN/RHOTEKIN RTKN"/>
    <property type="match status" value="1"/>
</dbReference>
<dbReference type="SMART" id="SM00233">
    <property type="entry name" value="PH"/>
    <property type="match status" value="1"/>
</dbReference>
<dbReference type="PANTHER" id="PTHR21538:SF21">
    <property type="entry name" value="RHOTEKIN-2"/>
    <property type="match status" value="1"/>
</dbReference>
<feature type="domain" description="PH" evidence="2">
    <location>
        <begin position="54"/>
        <end position="161"/>
    </location>
</feature>
<evidence type="ECO:0000256" key="1">
    <source>
        <dbReference type="SAM" id="MobiDB-lite"/>
    </source>
</evidence>
<name>A0ABN9LIC9_9NEOB</name>
<comment type="caution">
    <text evidence="3">The sequence shown here is derived from an EMBL/GenBank/DDBJ whole genome shotgun (WGS) entry which is preliminary data.</text>
</comment>
<organism evidence="3 4">
    <name type="scientific">Ranitomeya imitator</name>
    <name type="common">mimic poison frog</name>
    <dbReference type="NCBI Taxonomy" id="111125"/>
    <lineage>
        <taxon>Eukaryota</taxon>
        <taxon>Metazoa</taxon>
        <taxon>Chordata</taxon>
        <taxon>Craniata</taxon>
        <taxon>Vertebrata</taxon>
        <taxon>Euteleostomi</taxon>
        <taxon>Amphibia</taxon>
        <taxon>Batrachia</taxon>
        <taxon>Anura</taxon>
        <taxon>Neobatrachia</taxon>
        <taxon>Hyloidea</taxon>
        <taxon>Dendrobatidae</taxon>
        <taxon>Dendrobatinae</taxon>
        <taxon>Ranitomeya</taxon>
    </lineage>
</organism>
<dbReference type="SUPFAM" id="SSF50729">
    <property type="entry name" value="PH domain-like"/>
    <property type="match status" value="1"/>
</dbReference>
<dbReference type="Pfam" id="PF00169">
    <property type="entry name" value="PH"/>
    <property type="match status" value="1"/>
</dbReference>
<proteinExistence type="predicted"/>
<protein>
    <recommendedName>
        <fullName evidence="2">PH domain-containing protein</fullName>
    </recommendedName>
</protein>
<dbReference type="InterPro" id="IPR001849">
    <property type="entry name" value="PH_domain"/>
</dbReference>
<dbReference type="Gene3D" id="2.30.29.30">
    <property type="entry name" value="Pleckstrin-homology domain (PH domain)/Phosphotyrosine-binding domain (PTB)"/>
    <property type="match status" value="1"/>
</dbReference>
<keyword evidence="4" id="KW-1185">Reference proteome</keyword>
<dbReference type="InterPro" id="IPR051364">
    <property type="entry name" value="Cytokinesis/Rho-signaling"/>
</dbReference>
<reference evidence="3" key="1">
    <citation type="submission" date="2023-07" db="EMBL/GenBank/DDBJ databases">
        <authorList>
            <person name="Stuckert A."/>
        </authorList>
    </citation>
    <scope>NUCLEOTIDE SEQUENCE</scope>
</reference>
<evidence type="ECO:0000259" key="2">
    <source>
        <dbReference type="PROSITE" id="PS50003"/>
    </source>
</evidence>
<dbReference type="CDD" id="cd13249">
    <property type="entry name" value="PH_rhotekin2"/>
    <property type="match status" value="1"/>
</dbReference>
<evidence type="ECO:0000313" key="3">
    <source>
        <dbReference type="EMBL" id="CAJ0942515.1"/>
    </source>
</evidence>
<dbReference type="PROSITE" id="PS50003">
    <property type="entry name" value="PH_DOMAIN"/>
    <property type="match status" value="1"/>
</dbReference>
<gene>
    <name evidence="3" type="ORF">RIMI_LOCUS9632742</name>
</gene>
<feature type="region of interest" description="Disordered" evidence="1">
    <location>
        <begin position="1"/>
        <end position="25"/>
    </location>
</feature>
<sequence length="181" mass="20973">MGDAGPDHDTHRTRPQRDRPWSKEKKNYQDSSFWLPLYGNLCCHLVAQPTCMTDDVITGFLNQQETAGGIRSWIRMYCVLKGGNLHCYYTPEEIEAKLEATMTIPINKETRIRAVEKDSKKRTNSFTIINLVSGEAVTKIFSTDSKEELQKWMEAFWQHFYNLSECRHLLVFITESVAAYL</sequence>
<dbReference type="EMBL" id="CAUEEQ010020146">
    <property type="protein sequence ID" value="CAJ0942515.1"/>
    <property type="molecule type" value="Genomic_DNA"/>
</dbReference>
<accession>A0ABN9LIC9</accession>
<dbReference type="InterPro" id="IPR011993">
    <property type="entry name" value="PH-like_dom_sf"/>
</dbReference>
<dbReference type="Proteomes" id="UP001176940">
    <property type="component" value="Unassembled WGS sequence"/>
</dbReference>